<dbReference type="Proteomes" id="UP000887458">
    <property type="component" value="Unassembled WGS sequence"/>
</dbReference>
<feature type="non-terminal residue" evidence="2">
    <location>
        <position position="1"/>
    </location>
</feature>
<proteinExistence type="predicted"/>
<keyword evidence="1" id="KW-0472">Membrane</keyword>
<dbReference type="EMBL" id="NJHN03000031">
    <property type="protein sequence ID" value="KAH9423752.1"/>
    <property type="molecule type" value="Genomic_DNA"/>
</dbReference>
<sequence length="135" mass="15465">PSSTSTKIFPLRSSISRIRRSLLSDIFDKNFSKNFFFSFKRSQRSISSRIACCARTLRSLNPRISRIQCLVYTFLDIELLSSSLLNDDSTLLLFIFIFTPVDTKNIILVCFIKSKYLEFIVMSITGIDDPDCKVG</sequence>
<protein>
    <submittedName>
        <fullName evidence="2">Uncharacterized protein</fullName>
    </submittedName>
</protein>
<reference evidence="2 3" key="2">
    <citation type="journal article" date="2022" name="Mol. Biol. Evol.">
        <title>Comparative Genomics Reveals Insights into the Divergent Evolution of Astigmatic Mites and Household Pest Adaptations.</title>
        <authorList>
            <person name="Xiong Q."/>
            <person name="Wan A.T."/>
            <person name="Liu X."/>
            <person name="Fung C.S."/>
            <person name="Xiao X."/>
            <person name="Malainual N."/>
            <person name="Hou J."/>
            <person name="Wang L."/>
            <person name="Wang M."/>
            <person name="Yang K.Y."/>
            <person name="Cui Y."/>
            <person name="Leung E.L."/>
            <person name="Nong W."/>
            <person name="Shin S.K."/>
            <person name="Au S.W."/>
            <person name="Jeong K.Y."/>
            <person name="Chew F.T."/>
            <person name="Hui J.H."/>
            <person name="Leung T.F."/>
            <person name="Tungtrongchitr A."/>
            <person name="Zhong N."/>
            <person name="Liu Z."/>
            <person name="Tsui S.K."/>
        </authorList>
    </citation>
    <scope>NUCLEOTIDE SEQUENCE [LARGE SCALE GENOMIC DNA]</scope>
    <source>
        <strain evidence="2">Derp</strain>
    </source>
</reference>
<keyword evidence="1" id="KW-1133">Transmembrane helix</keyword>
<keyword evidence="1" id="KW-0812">Transmembrane</keyword>
<reference evidence="2 3" key="1">
    <citation type="journal article" date="2018" name="J. Allergy Clin. Immunol.">
        <title>High-quality assembly of Dermatophagoides pteronyssinus genome and transcriptome reveals a wide range of novel allergens.</title>
        <authorList>
            <person name="Liu X.Y."/>
            <person name="Yang K.Y."/>
            <person name="Wang M.Q."/>
            <person name="Kwok J.S."/>
            <person name="Zeng X."/>
            <person name="Yang Z."/>
            <person name="Xiao X.J."/>
            <person name="Lau C.P."/>
            <person name="Li Y."/>
            <person name="Huang Z.M."/>
            <person name="Ba J.G."/>
            <person name="Yim A.K."/>
            <person name="Ouyang C.Y."/>
            <person name="Ngai S.M."/>
            <person name="Chan T.F."/>
            <person name="Leung E.L."/>
            <person name="Liu L."/>
            <person name="Liu Z.G."/>
            <person name="Tsui S.K."/>
        </authorList>
    </citation>
    <scope>NUCLEOTIDE SEQUENCE [LARGE SCALE GENOMIC DNA]</scope>
    <source>
        <strain evidence="2">Derp</strain>
    </source>
</reference>
<feature type="non-terminal residue" evidence="2">
    <location>
        <position position="135"/>
    </location>
</feature>
<feature type="transmembrane region" description="Helical" evidence="1">
    <location>
        <begin position="91"/>
        <end position="112"/>
    </location>
</feature>
<keyword evidence="3" id="KW-1185">Reference proteome</keyword>
<accession>A0ABQ8JMP3</accession>
<evidence type="ECO:0000313" key="2">
    <source>
        <dbReference type="EMBL" id="KAH9423752.1"/>
    </source>
</evidence>
<organism evidence="2 3">
    <name type="scientific">Dermatophagoides pteronyssinus</name>
    <name type="common">European house dust mite</name>
    <dbReference type="NCBI Taxonomy" id="6956"/>
    <lineage>
        <taxon>Eukaryota</taxon>
        <taxon>Metazoa</taxon>
        <taxon>Ecdysozoa</taxon>
        <taxon>Arthropoda</taxon>
        <taxon>Chelicerata</taxon>
        <taxon>Arachnida</taxon>
        <taxon>Acari</taxon>
        <taxon>Acariformes</taxon>
        <taxon>Sarcoptiformes</taxon>
        <taxon>Astigmata</taxon>
        <taxon>Psoroptidia</taxon>
        <taxon>Analgoidea</taxon>
        <taxon>Pyroglyphidae</taxon>
        <taxon>Dermatophagoidinae</taxon>
        <taxon>Dermatophagoides</taxon>
    </lineage>
</organism>
<comment type="caution">
    <text evidence="2">The sequence shown here is derived from an EMBL/GenBank/DDBJ whole genome shotgun (WGS) entry which is preliminary data.</text>
</comment>
<name>A0ABQ8JMP3_DERPT</name>
<evidence type="ECO:0000313" key="3">
    <source>
        <dbReference type="Proteomes" id="UP000887458"/>
    </source>
</evidence>
<evidence type="ECO:0000256" key="1">
    <source>
        <dbReference type="SAM" id="Phobius"/>
    </source>
</evidence>
<gene>
    <name evidence="2" type="ORF">DERP_005333</name>
</gene>